<proteinExistence type="predicted"/>
<keyword evidence="2" id="KW-1185">Reference proteome</keyword>
<accession>A0A9X2ECL2</accession>
<protein>
    <submittedName>
        <fullName evidence="1">Uncharacterized protein</fullName>
    </submittedName>
</protein>
<evidence type="ECO:0000313" key="2">
    <source>
        <dbReference type="Proteomes" id="UP001139157"/>
    </source>
</evidence>
<dbReference type="EMBL" id="JAMRXG010000018">
    <property type="protein sequence ID" value="MCM6777891.1"/>
    <property type="molecule type" value="Genomic_DNA"/>
</dbReference>
<organism evidence="1 2">
    <name type="scientific">Nocardia pulmonis</name>
    <dbReference type="NCBI Taxonomy" id="2951408"/>
    <lineage>
        <taxon>Bacteria</taxon>
        <taxon>Bacillati</taxon>
        <taxon>Actinomycetota</taxon>
        <taxon>Actinomycetes</taxon>
        <taxon>Mycobacteriales</taxon>
        <taxon>Nocardiaceae</taxon>
        <taxon>Nocardia</taxon>
    </lineage>
</organism>
<name>A0A9X2ECL2_9NOCA</name>
<comment type="caution">
    <text evidence="1">The sequence shown here is derived from an EMBL/GenBank/DDBJ whole genome shotgun (WGS) entry which is preliminary data.</text>
</comment>
<reference evidence="1" key="1">
    <citation type="submission" date="2022-06" db="EMBL/GenBank/DDBJ databases">
        <title>Novel species in genus nocardia.</title>
        <authorList>
            <person name="Li F."/>
        </authorList>
    </citation>
    <scope>NUCLEOTIDE SEQUENCE</scope>
    <source>
        <strain evidence="1">CDC141</strain>
    </source>
</reference>
<dbReference type="RefSeq" id="WP_251917354.1">
    <property type="nucleotide sequence ID" value="NZ_JAMRXG010000018.1"/>
</dbReference>
<evidence type="ECO:0000313" key="1">
    <source>
        <dbReference type="EMBL" id="MCM6777891.1"/>
    </source>
</evidence>
<dbReference type="Proteomes" id="UP001139157">
    <property type="component" value="Unassembled WGS sequence"/>
</dbReference>
<sequence length="138" mass="15700">MTDIDTSIVYPWRVNSMWGWIVVPRTCTDIYIPAPSRAAAEWIAHEFNRSRPAEYTRYIHFRVTDAMRSHLRLPKSQMPDIPDLPGYRSWAPASKDAYDRACATGRAAALQVVLKQPGDDKPRRLYLTAAPLIAKKTA</sequence>
<gene>
    <name evidence="1" type="ORF">NDR86_30840</name>
</gene>
<dbReference type="AlphaFoldDB" id="A0A9X2ECL2"/>